<feature type="compositionally biased region" description="Basic and acidic residues" evidence="18">
    <location>
        <begin position="1471"/>
        <end position="1486"/>
    </location>
</feature>
<dbReference type="PROSITE" id="PS50172">
    <property type="entry name" value="BRCT"/>
    <property type="match status" value="2"/>
</dbReference>
<dbReference type="InterPro" id="IPR036420">
    <property type="entry name" value="BRCT_dom_sf"/>
</dbReference>
<evidence type="ECO:0000256" key="12">
    <source>
        <dbReference type="ARBA" id="ARBA00023159"/>
    </source>
</evidence>
<keyword evidence="14" id="KW-0233">DNA recombination</keyword>
<feature type="compositionally biased region" description="Polar residues" evidence="18">
    <location>
        <begin position="577"/>
        <end position="586"/>
    </location>
</feature>
<evidence type="ECO:0000256" key="4">
    <source>
        <dbReference type="ARBA" id="ARBA00022723"/>
    </source>
</evidence>
<evidence type="ECO:0000256" key="9">
    <source>
        <dbReference type="ARBA" id="ARBA00022833"/>
    </source>
</evidence>
<protein>
    <submittedName>
        <fullName evidence="21">Breast cancer type 1 susceptibility protein homolog</fullName>
    </submittedName>
</protein>
<feature type="region of interest" description="Disordered" evidence="18">
    <location>
        <begin position="1524"/>
        <end position="1546"/>
    </location>
</feature>
<dbReference type="InterPro" id="IPR017907">
    <property type="entry name" value="Znf_RING_CS"/>
</dbReference>
<keyword evidence="10" id="KW-0007">Acetylation</keyword>
<dbReference type="PROSITE" id="PS50089">
    <property type="entry name" value="ZF_RING_2"/>
    <property type="match status" value="1"/>
</dbReference>
<dbReference type="GO" id="GO:0004842">
    <property type="term" value="F:ubiquitin-protein transferase activity"/>
    <property type="evidence" value="ECO:0007669"/>
    <property type="project" value="InterPro"/>
</dbReference>
<evidence type="ECO:0000259" key="19">
    <source>
        <dbReference type="PROSITE" id="PS50089"/>
    </source>
</evidence>
<feature type="domain" description="BRCT" evidence="20">
    <location>
        <begin position="1777"/>
        <end position="1878"/>
    </location>
</feature>
<keyword evidence="16" id="KW-0539">Nucleus</keyword>
<keyword evidence="5" id="KW-0677">Repeat</keyword>
<evidence type="ECO:0000256" key="16">
    <source>
        <dbReference type="ARBA" id="ARBA00023242"/>
    </source>
</evidence>
<feature type="compositionally biased region" description="Basic and acidic residues" evidence="18">
    <location>
        <begin position="920"/>
        <end position="943"/>
    </location>
</feature>
<keyword evidence="9" id="KW-0862">Zinc</keyword>
<dbReference type="GO" id="GO:0045944">
    <property type="term" value="P:positive regulation of transcription by RNA polymerase II"/>
    <property type="evidence" value="ECO:0007669"/>
    <property type="project" value="TreeGrafter"/>
</dbReference>
<feature type="region of interest" description="Disordered" evidence="18">
    <location>
        <begin position="572"/>
        <end position="757"/>
    </location>
</feature>
<dbReference type="PRINTS" id="PR00493">
    <property type="entry name" value="BRSTCANCERI"/>
</dbReference>
<dbReference type="Gene3D" id="3.30.40.10">
    <property type="entry name" value="Zinc/RING finger domain, C3HC4 (zinc finger)"/>
    <property type="match status" value="1"/>
</dbReference>
<name>A0A6F9D8J3_9ASCI</name>
<feature type="region of interest" description="Disordered" evidence="18">
    <location>
        <begin position="106"/>
        <end position="149"/>
    </location>
</feature>
<dbReference type="InterPro" id="IPR011364">
    <property type="entry name" value="BRCA1"/>
</dbReference>
<evidence type="ECO:0000256" key="13">
    <source>
        <dbReference type="ARBA" id="ARBA00023160"/>
    </source>
</evidence>
<feature type="compositionally biased region" description="Basic and acidic residues" evidence="18">
    <location>
        <begin position="645"/>
        <end position="656"/>
    </location>
</feature>
<keyword evidence="6" id="KW-0227">DNA damage</keyword>
<evidence type="ECO:0000256" key="5">
    <source>
        <dbReference type="ARBA" id="ARBA00022737"/>
    </source>
</evidence>
<evidence type="ECO:0000259" key="20">
    <source>
        <dbReference type="PROSITE" id="PS50172"/>
    </source>
</evidence>
<evidence type="ECO:0000256" key="15">
    <source>
        <dbReference type="ARBA" id="ARBA00023204"/>
    </source>
</evidence>
<feature type="region of interest" description="Disordered" evidence="18">
    <location>
        <begin position="918"/>
        <end position="943"/>
    </location>
</feature>
<proteinExistence type="evidence at transcript level"/>
<dbReference type="InterPro" id="IPR031099">
    <property type="entry name" value="BRCA1-associated"/>
</dbReference>
<feature type="region of interest" description="Disordered" evidence="18">
    <location>
        <begin position="173"/>
        <end position="363"/>
    </location>
</feature>
<evidence type="ECO:0000256" key="6">
    <source>
        <dbReference type="ARBA" id="ARBA00022763"/>
    </source>
</evidence>
<feature type="region of interest" description="Disordered" evidence="18">
    <location>
        <begin position="1330"/>
        <end position="1374"/>
    </location>
</feature>
<accession>A0A6F9D8J3</accession>
<keyword evidence="11" id="KW-0443">Lipid metabolism</keyword>
<feature type="compositionally biased region" description="Polar residues" evidence="18">
    <location>
        <begin position="702"/>
        <end position="711"/>
    </location>
</feature>
<dbReference type="SMART" id="SM00292">
    <property type="entry name" value="BRCT"/>
    <property type="match status" value="2"/>
</dbReference>
<keyword evidence="15" id="KW-0234">DNA repair</keyword>
<dbReference type="GO" id="GO:0008270">
    <property type="term" value="F:zinc ion binding"/>
    <property type="evidence" value="ECO:0007669"/>
    <property type="project" value="UniProtKB-KW"/>
</dbReference>
<evidence type="ECO:0000256" key="10">
    <source>
        <dbReference type="ARBA" id="ARBA00022990"/>
    </source>
</evidence>
<sequence>MSDQSETISSCFQALQKSVECAICLDILNDPIITRCQHHFCSICIQKAMKGRSSFPCPLCKNAITNRSLRPDAALSKMVVGIKDLISAGNEEIIGTEAALHVFSTTKKHTKENNSNSSTKNKRPGFRSLFPTPKHVKQKSSTKVHVEASADKSVKPADLLDIVDNMSKNAMLKTPPFGGSSTSTDSRNIPSVCLKKTKADKNEAEESKGGDENPSEDPFHFPITQTQPTTETKPSKKKPKKSSSSKKGQQEVRKSKRLQKPNANDPINKSPVDHKMIEDIQQTEQHSLTVEPVNANTDTTPHGKNRISSTSKSKQKTLSRKTPKKRLSEENIKRDSTKTDQKSDEAAKKVHSPVKDLKNDASCKEQLESPINQLNTNKDEESDNAIIKDHPKITRRLLSSDTSSSVNVTQDVLQDKPFTTDAVQLPDVAEKVSMWLKGIQPSDEMCFEPKAPEKQNSDEMQMMNLELEEFVSASQCQEELPKIVVKRKKRKLPADLISSEELSERKNTEFFNGQKAKRQYSATKKDTKSPMLNNLKSSLRPLETVNTVPAEAKSTLRRKTRKGKKETHIFDVPGLSQGVSPFTTPTKDPENSTKKNSENIAGENVELITGCSESDKPPTKSSNNEPHIMVKELETIASASPQNADDMRESSAKESIKNIQANEEIEPVKISSDNLLVEKLPKCSSKDHRNSQTERKPKESLAKTQESTPQGAINEAAKQDVSADVHREASLKSGQKCLNKSAPKPFSPTAKDTSNVQEKELQQTVVDLEDMPIICVRETQDSIPPYYVETPHCVNSSGLLHKNTDAKKTDQVKEPVKKRHEKTVELGLLDFSEPSQIVNQPSERTVVQSEKVLETCRMVLRNLDESKCEGNTADNPCFEEDMETNSITPGVGRVVDLARVEKPTETTKTMKDINMTLSEMDDHAKDEKSNTPKQDKKNKNKLDSECKSPVYSLYACPSSHDETSMHVSDCDTNVIQNTEEFNLQGKTMEIAKPIKRSAKRKRRSRLTMPAKKPRVRIVDAPKVAKPDGPKLVQSPLKITEMKATKHENETMDNISSDESVSTRMLCTSNGWGGTKLKIRILHGSKNKGRSSQSDSEMPEVGESKIKKSSMSQPTMNKDYAHISSSWPGTTRDVSVVLDKMDKSLLPDFARQKENSPDVNKPAAQIDDAEPDVQTEKETTQNVIPSSPLLFAPSQENKANQIDLTEDQQDINITSQKDVEDIEVVCQAWCENQENAPSCHESDHSPVKQIANNKEVPSHVESVKEKSYLLLENLNKFITKLNQPIDEATTDAWRNIFMLCKEIDVEINTKSSSATSSPDIKCVAKKSKRKLSMSSEEGNEPMQNENFTTALSNDNKSSTKGSQNEENNNSDVEIDSSLPTILPIIRNKHRPSINNSTTEVVNCPNIAVDNDLPKLITSTAKPVCLTEDVQDTNFTTGRTNLSQENDENQMTSPTGKGATAFGDISKIQKQPDPAKDSPESPDSHETSEFEDASVIAWTPKVEVDVATEMSNEQNAQPFVTSEVPTTIDDSQPEITTSQIPSPTPPPASTLSQPYFPDLTNVSELLQKISEFTEDLNKEQQEETDHNINLEVPTEQSLKEDQPDLDVTGPEINTSCKAKPLETTDKLEELPQPPVTEVRHILSPLNNSTISISTADTSNTSLDGSSRQIGLMTSGIKGKAAMIVRKFAKRCRGSFHETFVLGKVTHVIVKTDQLRCDRTLKFIQGIASKIWVVSYLWVVHSLKRKKILPEEEFEVIGDNIDTDDVASLHAPRRSRLSTPDYCLLKDYAVCCIPPFSLFTTEQLKEVLQLLGAKVLTKPNDFSVCDRKMKRILTLDANAYTQSLPNYPGIAETYSAEAVSCDWVFECVASFRIQPTQLFPVEETESQETAES</sequence>
<dbReference type="Pfam" id="PF13923">
    <property type="entry name" value="zf-C3HC4_2"/>
    <property type="match status" value="1"/>
</dbReference>
<feature type="compositionally biased region" description="Basic and acidic residues" evidence="18">
    <location>
        <begin position="587"/>
        <end position="597"/>
    </location>
</feature>
<dbReference type="GO" id="GO:0000724">
    <property type="term" value="P:double-strand break repair via homologous recombination"/>
    <property type="evidence" value="ECO:0007669"/>
    <property type="project" value="TreeGrafter"/>
</dbReference>
<keyword evidence="13" id="KW-0275">Fatty acid biosynthesis</keyword>
<evidence type="ECO:0000256" key="18">
    <source>
        <dbReference type="SAM" id="MobiDB-lite"/>
    </source>
</evidence>
<dbReference type="GO" id="GO:0003677">
    <property type="term" value="F:DNA binding"/>
    <property type="evidence" value="ECO:0007669"/>
    <property type="project" value="InterPro"/>
</dbReference>
<reference evidence="21" key="1">
    <citation type="submission" date="2020-04" db="EMBL/GenBank/DDBJ databases">
        <authorList>
            <person name="Neveu A P."/>
        </authorList>
    </citation>
    <scope>NUCLEOTIDE SEQUENCE</scope>
    <source>
        <tissue evidence="21">Whole embryo</tissue>
    </source>
</reference>
<feature type="compositionally biased region" description="Basic residues" evidence="18">
    <location>
        <begin position="235"/>
        <end position="244"/>
    </location>
</feature>
<dbReference type="InterPro" id="IPR001841">
    <property type="entry name" value="Znf_RING"/>
</dbReference>
<keyword evidence="4" id="KW-0479">Metal-binding</keyword>
<feature type="compositionally biased region" description="Basic and acidic residues" evidence="18">
    <location>
        <begin position="326"/>
        <end position="363"/>
    </location>
</feature>
<feature type="compositionally biased region" description="Basic residues" evidence="18">
    <location>
        <begin position="313"/>
        <end position="325"/>
    </location>
</feature>
<keyword evidence="8" id="KW-0276">Fatty acid metabolism</keyword>
<evidence type="ECO:0000256" key="17">
    <source>
        <dbReference type="PROSITE-ProRule" id="PRU00175"/>
    </source>
</evidence>
<evidence type="ECO:0000256" key="7">
    <source>
        <dbReference type="ARBA" id="ARBA00022771"/>
    </source>
</evidence>
<feature type="domain" description="BRCT" evidence="20">
    <location>
        <begin position="1682"/>
        <end position="1753"/>
    </location>
</feature>
<organism evidence="21">
    <name type="scientific">Phallusia mammillata</name>
    <dbReference type="NCBI Taxonomy" id="59560"/>
    <lineage>
        <taxon>Eukaryota</taxon>
        <taxon>Metazoa</taxon>
        <taxon>Chordata</taxon>
        <taxon>Tunicata</taxon>
        <taxon>Ascidiacea</taxon>
        <taxon>Phlebobranchia</taxon>
        <taxon>Ascidiidae</taxon>
        <taxon>Phallusia</taxon>
    </lineage>
</organism>
<dbReference type="PANTHER" id="PTHR13763">
    <property type="entry name" value="BREAST CANCER TYPE 1 SUSCEPTIBILITY PROTEIN BRCA1"/>
    <property type="match status" value="1"/>
</dbReference>
<comment type="subcellular location">
    <subcellularLocation>
        <location evidence="1">Nucleus</location>
    </subcellularLocation>
</comment>
<feature type="compositionally biased region" description="Polar residues" evidence="18">
    <location>
        <begin position="280"/>
        <end position="302"/>
    </location>
</feature>
<keyword evidence="7 17" id="KW-0863">Zinc-finger</keyword>
<dbReference type="EMBL" id="LR783381">
    <property type="protein sequence ID" value="CAB3226138.1"/>
    <property type="molecule type" value="mRNA"/>
</dbReference>
<feature type="compositionally biased region" description="Polar residues" evidence="18">
    <location>
        <begin position="223"/>
        <end position="232"/>
    </location>
</feature>
<feature type="region of interest" description="Disordered" evidence="18">
    <location>
        <begin position="514"/>
        <end position="534"/>
    </location>
</feature>
<evidence type="ECO:0000256" key="2">
    <source>
        <dbReference type="ARBA" id="ARBA00022499"/>
    </source>
</evidence>
<feature type="compositionally biased region" description="Polar residues" evidence="18">
    <location>
        <begin position="179"/>
        <end position="189"/>
    </location>
</feature>
<evidence type="ECO:0000256" key="14">
    <source>
        <dbReference type="ARBA" id="ARBA00023172"/>
    </source>
</evidence>
<feature type="region of interest" description="Disordered" evidence="18">
    <location>
        <begin position="1434"/>
        <end position="1489"/>
    </location>
</feature>
<feature type="region of interest" description="Disordered" evidence="18">
    <location>
        <begin position="1083"/>
        <end position="1123"/>
    </location>
</feature>
<evidence type="ECO:0000256" key="1">
    <source>
        <dbReference type="ARBA" id="ARBA00004123"/>
    </source>
</evidence>
<feature type="compositionally biased region" description="Polar residues" evidence="18">
    <location>
        <begin position="1331"/>
        <end position="1370"/>
    </location>
</feature>
<dbReference type="InterPro" id="IPR013083">
    <property type="entry name" value="Znf_RING/FYVE/PHD"/>
</dbReference>
<feature type="domain" description="RING-type" evidence="19">
    <location>
        <begin position="21"/>
        <end position="61"/>
    </location>
</feature>
<dbReference type="Pfam" id="PF00533">
    <property type="entry name" value="BRCT"/>
    <property type="match status" value="1"/>
</dbReference>
<dbReference type="Gene3D" id="3.40.50.10190">
    <property type="entry name" value="BRCT domain"/>
    <property type="match status" value="2"/>
</dbReference>
<dbReference type="GO" id="GO:0070531">
    <property type="term" value="C:BRCA1-A complex"/>
    <property type="evidence" value="ECO:0007669"/>
    <property type="project" value="TreeGrafter"/>
</dbReference>
<dbReference type="GO" id="GO:0031436">
    <property type="term" value="C:BRCA1-BARD1 complex"/>
    <property type="evidence" value="ECO:0007669"/>
    <property type="project" value="TreeGrafter"/>
</dbReference>
<dbReference type="GO" id="GO:0006633">
    <property type="term" value="P:fatty acid biosynthetic process"/>
    <property type="evidence" value="ECO:0007669"/>
    <property type="project" value="UniProtKB-KW"/>
</dbReference>
<keyword evidence="2" id="KW-1017">Isopeptide bond</keyword>
<keyword evidence="12" id="KW-0010">Activator</keyword>
<evidence type="ECO:0000313" key="21">
    <source>
        <dbReference type="EMBL" id="CAB3226138.1"/>
    </source>
</evidence>
<gene>
    <name evidence="21" type="primary">Brca1</name>
</gene>
<feature type="compositionally biased region" description="Basic and acidic residues" evidence="18">
    <location>
        <begin position="717"/>
        <end position="730"/>
    </location>
</feature>
<evidence type="ECO:0000256" key="3">
    <source>
        <dbReference type="ARBA" id="ARBA00022516"/>
    </source>
</evidence>
<dbReference type="PROSITE" id="PS00518">
    <property type="entry name" value="ZF_RING_1"/>
    <property type="match status" value="1"/>
</dbReference>
<feature type="compositionally biased region" description="Basic and acidic residues" evidence="18">
    <location>
        <begin position="679"/>
        <end position="701"/>
    </location>
</feature>
<dbReference type="PANTHER" id="PTHR13763:SF0">
    <property type="entry name" value="BREAST CANCER TYPE 1 SUSCEPTIBILITY PROTEIN"/>
    <property type="match status" value="1"/>
</dbReference>
<keyword evidence="3" id="KW-0444">Lipid biosynthesis</keyword>
<dbReference type="SMART" id="SM00184">
    <property type="entry name" value="RING"/>
    <property type="match status" value="1"/>
</dbReference>
<evidence type="ECO:0000256" key="11">
    <source>
        <dbReference type="ARBA" id="ARBA00023098"/>
    </source>
</evidence>
<feature type="region of interest" description="Disordered" evidence="18">
    <location>
        <begin position="1147"/>
        <end position="1182"/>
    </location>
</feature>
<dbReference type="SUPFAM" id="SSF57850">
    <property type="entry name" value="RING/U-box"/>
    <property type="match status" value="1"/>
</dbReference>
<feature type="compositionally biased region" description="Polar residues" evidence="18">
    <location>
        <begin position="1434"/>
        <end position="1453"/>
    </location>
</feature>
<dbReference type="SUPFAM" id="SSF52113">
    <property type="entry name" value="BRCT domain"/>
    <property type="match status" value="2"/>
</dbReference>
<dbReference type="InterPro" id="IPR001357">
    <property type="entry name" value="BRCT_dom"/>
</dbReference>
<evidence type="ECO:0000256" key="8">
    <source>
        <dbReference type="ARBA" id="ARBA00022832"/>
    </source>
</evidence>
<feature type="compositionally biased region" description="Basic and acidic residues" evidence="18">
    <location>
        <begin position="197"/>
        <end position="211"/>
    </location>
</feature>